<gene>
    <name evidence="10" type="ORF">A7L45_07550</name>
</gene>
<dbReference type="Gene3D" id="3.40.50.2300">
    <property type="match status" value="1"/>
</dbReference>
<keyword evidence="2" id="KW-0805">Transcription regulation</keyword>
<accession>A0A1J0GF76</accession>
<evidence type="ECO:0000256" key="7">
    <source>
        <dbReference type="PROSITE-ProRule" id="PRU01091"/>
    </source>
</evidence>
<dbReference type="SMART" id="SM00448">
    <property type="entry name" value="REC"/>
    <property type="match status" value="1"/>
</dbReference>
<dbReference type="GO" id="GO:0000156">
    <property type="term" value="F:phosphorelay response regulator activity"/>
    <property type="evidence" value="ECO:0007669"/>
    <property type="project" value="TreeGrafter"/>
</dbReference>
<feature type="DNA-binding region" description="OmpR/PhoB-type" evidence="7">
    <location>
        <begin position="127"/>
        <end position="221"/>
    </location>
</feature>
<dbReference type="PROSITE" id="PS50110">
    <property type="entry name" value="RESPONSE_REGULATORY"/>
    <property type="match status" value="1"/>
</dbReference>
<dbReference type="KEGG" id="ceu:A7L45_07550"/>
<keyword evidence="11" id="KW-1185">Reference proteome</keyword>
<dbReference type="PROSITE" id="PS51755">
    <property type="entry name" value="OMPR_PHOB"/>
    <property type="match status" value="1"/>
</dbReference>
<evidence type="ECO:0000259" key="8">
    <source>
        <dbReference type="PROSITE" id="PS50110"/>
    </source>
</evidence>
<proteinExistence type="predicted"/>
<dbReference type="GO" id="GO:0032993">
    <property type="term" value="C:protein-DNA complex"/>
    <property type="evidence" value="ECO:0007669"/>
    <property type="project" value="TreeGrafter"/>
</dbReference>
<dbReference type="EMBL" id="CP015756">
    <property type="protein sequence ID" value="APC39935.1"/>
    <property type="molecule type" value="Genomic_DNA"/>
</dbReference>
<dbReference type="InterPro" id="IPR001789">
    <property type="entry name" value="Sig_transdc_resp-reg_receiver"/>
</dbReference>
<dbReference type="Pfam" id="PF00072">
    <property type="entry name" value="Response_reg"/>
    <property type="match status" value="1"/>
</dbReference>
<feature type="domain" description="Response regulatory" evidence="8">
    <location>
        <begin position="4"/>
        <end position="117"/>
    </location>
</feature>
<sequence>MSYKIYLVEDEENLNDILKSYLQNEGLQVTTFLNGQSARNAIDNDVDLWVLDITLPDIDGFQLLKEIKEKNKDVPVIFISARDQDIDRIIGLEMGSDDYLAKPFMPRELVIRVQKLLNRVYNNDKVKQVLIIEGYTIDIDRRLVKFNDEVVSMTSGEFDLLLLLINKKGGAVTRAQIINDLWGDNYFGSDRVVDDLVRRLRKKIPELKVETIYGHGYRLSC</sequence>
<dbReference type="InterPro" id="IPR011006">
    <property type="entry name" value="CheY-like_superfamily"/>
</dbReference>
<evidence type="ECO:0000256" key="5">
    <source>
        <dbReference type="ARBA" id="ARBA00024867"/>
    </source>
</evidence>
<dbReference type="Proteomes" id="UP000182569">
    <property type="component" value="Chromosome"/>
</dbReference>
<dbReference type="SUPFAM" id="SSF46894">
    <property type="entry name" value="C-terminal effector domain of the bipartite response regulators"/>
    <property type="match status" value="1"/>
</dbReference>
<dbReference type="InterPro" id="IPR036388">
    <property type="entry name" value="WH-like_DNA-bd_sf"/>
</dbReference>
<dbReference type="GO" id="GO:0005829">
    <property type="term" value="C:cytosol"/>
    <property type="evidence" value="ECO:0007669"/>
    <property type="project" value="TreeGrafter"/>
</dbReference>
<evidence type="ECO:0000313" key="10">
    <source>
        <dbReference type="EMBL" id="APC39935.1"/>
    </source>
</evidence>
<dbReference type="SMART" id="SM00862">
    <property type="entry name" value="Trans_reg_C"/>
    <property type="match status" value="1"/>
</dbReference>
<evidence type="ECO:0000256" key="1">
    <source>
        <dbReference type="ARBA" id="ARBA00018672"/>
    </source>
</evidence>
<reference evidence="11" key="1">
    <citation type="journal article" date="2016" name="Front. Microbiol.">
        <title>Complete Genome Sequence of Clostridium estertheticum DSM 8809, a Microbe Identified in Spoiled Vacuum Packed Beef.</title>
        <authorList>
            <person name="Yu Z."/>
            <person name="Gunn L."/>
            <person name="Brennan E."/>
            <person name="Reid R."/>
            <person name="Wall P.G."/>
            <person name="Gaora O.P."/>
            <person name="Hurley D."/>
            <person name="Bolton D."/>
            <person name="Fanning S."/>
        </authorList>
    </citation>
    <scope>NUCLEOTIDE SEQUENCE [LARGE SCALE GENOMIC DNA]</scope>
    <source>
        <strain evidence="11">DSM 8809</strain>
    </source>
</reference>
<dbReference type="OrthoDB" id="9790454at2"/>
<keyword evidence="4" id="KW-0804">Transcription</keyword>
<dbReference type="CDD" id="cd17574">
    <property type="entry name" value="REC_OmpR"/>
    <property type="match status" value="1"/>
</dbReference>
<dbReference type="InterPro" id="IPR016032">
    <property type="entry name" value="Sig_transdc_resp-reg_C-effctor"/>
</dbReference>
<dbReference type="STRING" id="1552.A7L45_07550"/>
<evidence type="ECO:0000256" key="3">
    <source>
        <dbReference type="ARBA" id="ARBA00023125"/>
    </source>
</evidence>
<dbReference type="Gene3D" id="1.10.10.10">
    <property type="entry name" value="Winged helix-like DNA-binding domain superfamily/Winged helix DNA-binding domain"/>
    <property type="match status" value="1"/>
</dbReference>
<dbReference type="PANTHER" id="PTHR48111:SF24">
    <property type="entry name" value="TRANSCRIPTIONAL REGULATORY PROTEIN CSSR"/>
    <property type="match status" value="1"/>
</dbReference>
<evidence type="ECO:0000256" key="4">
    <source>
        <dbReference type="ARBA" id="ARBA00023163"/>
    </source>
</evidence>
<keyword evidence="3 7" id="KW-0238">DNA-binding</keyword>
<keyword evidence="6" id="KW-0597">Phosphoprotein</keyword>
<dbReference type="SUPFAM" id="SSF52172">
    <property type="entry name" value="CheY-like"/>
    <property type="match status" value="1"/>
</dbReference>
<name>A0A1J0GF76_9CLOT</name>
<evidence type="ECO:0000259" key="9">
    <source>
        <dbReference type="PROSITE" id="PS51755"/>
    </source>
</evidence>
<comment type="function">
    <text evidence="5">May play the central regulatory role in sporulation. It may be an element of the effector pathway responsible for the activation of sporulation genes in response to nutritional stress. Spo0A may act in concert with spo0H (a sigma factor) to control the expression of some genes that are critical to the sporulation process.</text>
</comment>
<dbReference type="CDD" id="cd00383">
    <property type="entry name" value="trans_reg_C"/>
    <property type="match status" value="1"/>
</dbReference>
<feature type="domain" description="OmpR/PhoB-type" evidence="9">
    <location>
        <begin position="127"/>
        <end position="221"/>
    </location>
</feature>
<dbReference type="GO" id="GO:0006355">
    <property type="term" value="P:regulation of DNA-templated transcription"/>
    <property type="evidence" value="ECO:0007669"/>
    <property type="project" value="InterPro"/>
</dbReference>
<feature type="modified residue" description="4-aspartylphosphate" evidence="6">
    <location>
        <position position="52"/>
    </location>
</feature>
<dbReference type="InterPro" id="IPR039420">
    <property type="entry name" value="WalR-like"/>
</dbReference>
<dbReference type="GO" id="GO:0000976">
    <property type="term" value="F:transcription cis-regulatory region binding"/>
    <property type="evidence" value="ECO:0007669"/>
    <property type="project" value="TreeGrafter"/>
</dbReference>
<organism evidence="10 11">
    <name type="scientific">Clostridium estertheticum subsp. estertheticum</name>
    <dbReference type="NCBI Taxonomy" id="1552"/>
    <lineage>
        <taxon>Bacteria</taxon>
        <taxon>Bacillati</taxon>
        <taxon>Bacillota</taxon>
        <taxon>Clostridia</taxon>
        <taxon>Eubacteriales</taxon>
        <taxon>Clostridiaceae</taxon>
        <taxon>Clostridium</taxon>
    </lineage>
</organism>
<evidence type="ECO:0000313" key="11">
    <source>
        <dbReference type="Proteomes" id="UP000182569"/>
    </source>
</evidence>
<protein>
    <recommendedName>
        <fullName evidence="1">Stage 0 sporulation protein A homolog</fullName>
    </recommendedName>
</protein>
<dbReference type="Pfam" id="PF00486">
    <property type="entry name" value="Trans_reg_C"/>
    <property type="match status" value="1"/>
</dbReference>
<evidence type="ECO:0000256" key="6">
    <source>
        <dbReference type="PROSITE-ProRule" id="PRU00169"/>
    </source>
</evidence>
<dbReference type="RefSeq" id="WP_071612228.1">
    <property type="nucleotide sequence ID" value="NZ_CP015756.1"/>
</dbReference>
<dbReference type="Gene3D" id="6.10.250.690">
    <property type="match status" value="1"/>
</dbReference>
<dbReference type="PANTHER" id="PTHR48111">
    <property type="entry name" value="REGULATOR OF RPOS"/>
    <property type="match status" value="1"/>
</dbReference>
<dbReference type="AlphaFoldDB" id="A0A1J0GF76"/>
<dbReference type="InterPro" id="IPR001867">
    <property type="entry name" value="OmpR/PhoB-type_DNA-bd"/>
</dbReference>
<evidence type="ECO:0000256" key="2">
    <source>
        <dbReference type="ARBA" id="ARBA00023015"/>
    </source>
</evidence>